<dbReference type="Proteomes" id="UP000007800">
    <property type="component" value="Unassembled WGS sequence"/>
</dbReference>
<keyword evidence="12" id="KW-1133">Transmembrane helix</keyword>
<evidence type="ECO:0000313" key="14">
    <source>
        <dbReference type="EMBL" id="EEQ99521.1"/>
    </source>
</evidence>
<feature type="coiled-coil region" evidence="11">
    <location>
        <begin position="67"/>
        <end position="94"/>
    </location>
</feature>
<evidence type="ECO:0000256" key="12">
    <source>
        <dbReference type="SAM" id="Phobius"/>
    </source>
</evidence>
<dbReference type="InterPro" id="IPR025593">
    <property type="entry name" value="GAS8_dom"/>
</dbReference>
<dbReference type="CDD" id="cd02961">
    <property type="entry name" value="PDI_a_family"/>
    <property type="match status" value="1"/>
</dbReference>
<evidence type="ECO:0000256" key="10">
    <source>
        <dbReference type="ARBA" id="ARBA00023273"/>
    </source>
</evidence>
<keyword evidence="9" id="KW-0206">Cytoskeleton</keyword>
<proteinExistence type="inferred from homology"/>
<evidence type="ECO:0000313" key="15">
    <source>
        <dbReference type="Proteomes" id="UP000007800"/>
    </source>
</evidence>
<accession>C5LUR3</accession>
<dbReference type="GO" id="GO:0031267">
    <property type="term" value="F:small GTPase binding"/>
    <property type="evidence" value="ECO:0007669"/>
    <property type="project" value="InterPro"/>
</dbReference>
<evidence type="ECO:0000259" key="13">
    <source>
        <dbReference type="Pfam" id="PF13851"/>
    </source>
</evidence>
<evidence type="ECO:0000256" key="7">
    <source>
        <dbReference type="ARBA" id="ARBA00023054"/>
    </source>
</evidence>
<keyword evidence="12" id="KW-0472">Membrane</keyword>
<dbReference type="GeneID" id="9051124"/>
<keyword evidence="15" id="KW-1185">Reference proteome</keyword>
<organism evidence="15">
    <name type="scientific">Perkinsus marinus (strain ATCC 50983 / TXsc)</name>
    <dbReference type="NCBI Taxonomy" id="423536"/>
    <lineage>
        <taxon>Eukaryota</taxon>
        <taxon>Sar</taxon>
        <taxon>Alveolata</taxon>
        <taxon>Perkinsozoa</taxon>
        <taxon>Perkinsea</taxon>
        <taxon>Perkinsida</taxon>
        <taxon>Perkinsidae</taxon>
        <taxon>Perkinsus</taxon>
    </lineage>
</organism>
<dbReference type="Gene3D" id="3.40.30.10">
    <property type="entry name" value="Glutaredoxin"/>
    <property type="match status" value="1"/>
</dbReference>
<dbReference type="GO" id="GO:0031514">
    <property type="term" value="C:motile cilium"/>
    <property type="evidence" value="ECO:0007669"/>
    <property type="project" value="UniProtKB-SubCell"/>
</dbReference>
<keyword evidence="7 11" id="KW-0175">Coiled coil</keyword>
<comment type="similarity">
    <text evidence="3">Belongs to the DRC4 family.</text>
</comment>
<keyword evidence="10" id="KW-0966">Cell projection</keyword>
<keyword evidence="8" id="KW-0969">Cilium</keyword>
<dbReference type="AlphaFoldDB" id="C5LUR3"/>
<dbReference type="InterPro" id="IPR036249">
    <property type="entry name" value="Thioredoxin-like_sf"/>
</dbReference>
<dbReference type="RefSeq" id="XP_002766804.1">
    <property type="nucleotide sequence ID" value="XM_002766758.1"/>
</dbReference>
<dbReference type="Pfam" id="PF13851">
    <property type="entry name" value="GAS"/>
    <property type="match status" value="1"/>
</dbReference>
<reference evidence="14 15" key="1">
    <citation type="submission" date="2008-07" db="EMBL/GenBank/DDBJ databases">
        <authorList>
            <person name="El-Sayed N."/>
            <person name="Caler E."/>
            <person name="Inman J."/>
            <person name="Amedeo P."/>
            <person name="Hass B."/>
            <person name="Wortman J."/>
        </authorList>
    </citation>
    <scope>NUCLEOTIDE SEQUENCE [LARGE SCALE GENOMIC DNA]</scope>
    <source>
        <strain evidence="15">ATCC 50983 / TXsc</strain>
    </source>
</reference>
<name>C5LUR3_PERM5</name>
<dbReference type="GO" id="GO:0005874">
    <property type="term" value="C:microtubule"/>
    <property type="evidence" value="ECO:0007669"/>
    <property type="project" value="UniProtKB-KW"/>
</dbReference>
<dbReference type="PANTHER" id="PTHR31543">
    <property type="entry name" value="DYNEIN REGULATORY COMPLEX SUBUNIT 4"/>
    <property type="match status" value="1"/>
</dbReference>
<sequence length="804" mass="93095">MGKKGGKKGGKKAPAVVNPDDIIPQDLLDLTEPQLQEKIESWEYRRNKAATERNYMEMERDLVNRFYTITKREIEQLEAAILCKERQTEVVEKEHRVKMKVHEHKVHSLVYHQTRENEDITKEAEALIMEEDDRHIKLLTQWHEENEALKESLQSKKLAREEEVKLMERGFAKSLEKLKETYECNQAQLEEECRDEVENLGRDLEVRRRVEIHEMRERKNLHMNELTENHNEAFEQIKGYYQDITQDNVKLIQSMKDEIALMRDREKANKERMTQLIAENKTLSEPLAEKEEERAKLMELLKNYSTDKIALENLRGRRAMLEKRLKGVRSEYRQSEEKLKKKEEELEEVMRRFAKSVDEISRMAELKNVALEKRLDVLDSTLADKRGELKEKTLPEFVAASEKWNGVTRVNTVKFGEVDCTNNKELREALDVHSYPTIRMWPSRSSEDSGELLYTYRGIRTQEAFLNYLEFMSRDNVRLAHSLEEIQALSEEDVYSRVILITRDLQADRKTFDLVAATLKGQHSFFILASESTTDISARIGARHSCDLTMGACLAVVPPVESTVFGGEHKQTYAEVIRASEVMFAAATLQHWIEAHAFPGVWKLDESNSAGFLRGPQEAVVIAVDLSSEDQQHNAWLELQQAYVNDSLAEHFRFGIIDGVYWATTLISWGIHEYDLPRAIVLKGNDSDLYWEDADELAVGDLSRGLEAIISGRLQPRNRRDNVVLNRLANSLYHPVRHFISQSSLHLIGSLLTLLILLLVVSRCIYETCGLIFIADDVDVETEEQLERIRAITAAAERRKKKEQ</sequence>
<dbReference type="InParanoid" id="C5LUR3"/>
<dbReference type="PANTHER" id="PTHR31543:SF0">
    <property type="entry name" value="DYNEIN REGULATORY COMPLEX SUBUNIT 4"/>
    <property type="match status" value="1"/>
</dbReference>
<evidence type="ECO:0000256" key="9">
    <source>
        <dbReference type="ARBA" id="ARBA00023212"/>
    </source>
</evidence>
<protein>
    <submittedName>
        <fullName evidence="14">Growth-arrest-specific protein, putative</fullName>
    </submittedName>
</protein>
<keyword evidence="5" id="KW-0493">Microtubule</keyword>
<evidence type="ECO:0000256" key="11">
    <source>
        <dbReference type="SAM" id="Coils"/>
    </source>
</evidence>
<evidence type="ECO:0000256" key="5">
    <source>
        <dbReference type="ARBA" id="ARBA00022701"/>
    </source>
</evidence>
<dbReference type="GO" id="GO:0008017">
    <property type="term" value="F:microtubule binding"/>
    <property type="evidence" value="ECO:0007669"/>
    <property type="project" value="InterPro"/>
</dbReference>
<dbReference type="GO" id="GO:0005794">
    <property type="term" value="C:Golgi apparatus"/>
    <property type="evidence" value="ECO:0007669"/>
    <property type="project" value="TreeGrafter"/>
</dbReference>
<dbReference type="EMBL" id="GG685628">
    <property type="protein sequence ID" value="EEQ99521.1"/>
    <property type="molecule type" value="Genomic_DNA"/>
</dbReference>
<evidence type="ECO:0000256" key="3">
    <source>
        <dbReference type="ARBA" id="ARBA00009859"/>
    </source>
</evidence>
<keyword evidence="4" id="KW-0963">Cytoplasm</keyword>
<feature type="transmembrane region" description="Helical" evidence="12">
    <location>
        <begin position="745"/>
        <end position="766"/>
    </location>
</feature>
<dbReference type="InterPro" id="IPR039308">
    <property type="entry name" value="GAS8"/>
</dbReference>
<keyword evidence="6" id="KW-0282">Flagellum</keyword>
<comment type="subcellular location">
    <subcellularLocation>
        <location evidence="1">Cell projection</location>
        <location evidence="1">Cilium</location>
        <location evidence="1">Flagellum</location>
    </subcellularLocation>
    <subcellularLocation>
        <location evidence="2">Cytoplasm</location>
        <location evidence="2">Cytoskeleton</location>
    </subcellularLocation>
</comment>
<feature type="domain" description="Growth arrest-specific protein 8" evidence="13">
    <location>
        <begin position="225"/>
        <end position="391"/>
    </location>
</feature>
<feature type="coiled-coil region" evidence="11">
    <location>
        <begin position="172"/>
        <end position="199"/>
    </location>
</feature>
<evidence type="ECO:0000256" key="2">
    <source>
        <dbReference type="ARBA" id="ARBA00004245"/>
    </source>
</evidence>
<evidence type="ECO:0000256" key="1">
    <source>
        <dbReference type="ARBA" id="ARBA00004230"/>
    </source>
</evidence>
<dbReference type="GO" id="GO:0048870">
    <property type="term" value="P:cell motility"/>
    <property type="evidence" value="ECO:0007669"/>
    <property type="project" value="InterPro"/>
</dbReference>
<keyword evidence="12" id="KW-0812">Transmembrane</keyword>
<evidence type="ECO:0000256" key="4">
    <source>
        <dbReference type="ARBA" id="ARBA00022490"/>
    </source>
</evidence>
<dbReference type="OrthoDB" id="767661at2759"/>
<evidence type="ECO:0000256" key="6">
    <source>
        <dbReference type="ARBA" id="ARBA00022846"/>
    </source>
</evidence>
<gene>
    <name evidence="14" type="ORF">Pmar_PMAR026887</name>
</gene>
<feature type="coiled-coil region" evidence="11">
    <location>
        <begin position="287"/>
        <end position="359"/>
    </location>
</feature>
<evidence type="ECO:0000256" key="8">
    <source>
        <dbReference type="ARBA" id="ARBA00023069"/>
    </source>
</evidence>
<dbReference type="SUPFAM" id="SSF52833">
    <property type="entry name" value="Thioredoxin-like"/>
    <property type="match status" value="1"/>
</dbReference>